<keyword evidence="1" id="KW-0059">Arsenical resistance</keyword>
<organism evidence="3 4">
    <name type="scientific">Trueperella abortisuis</name>
    <dbReference type="NCBI Taxonomy" id="445930"/>
    <lineage>
        <taxon>Bacteria</taxon>
        <taxon>Bacillati</taxon>
        <taxon>Actinomycetota</taxon>
        <taxon>Actinomycetes</taxon>
        <taxon>Actinomycetales</taxon>
        <taxon>Actinomycetaceae</taxon>
        <taxon>Trueperella</taxon>
    </lineage>
</organism>
<dbReference type="Proteomes" id="UP001230145">
    <property type="component" value="Unassembled WGS sequence"/>
</dbReference>
<feature type="domain" description="Phosphotyrosine protein phosphatase I" evidence="2">
    <location>
        <begin position="5"/>
        <end position="129"/>
    </location>
</feature>
<dbReference type="InterPro" id="IPR036196">
    <property type="entry name" value="Ptyr_pPase_sf"/>
</dbReference>
<dbReference type="InterPro" id="IPR023485">
    <property type="entry name" value="Ptyr_pPase"/>
</dbReference>
<dbReference type="SMART" id="SM00226">
    <property type="entry name" value="LMWPc"/>
    <property type="match status" value="1"/>
</dbReference>
<sequence>MPKPVTILFACQKNAGRSQIAAALAKEMAGPNVHILSAGTQPASELHDVTRQLLDEMGLRPESAPKKLRPEDVRTCDWVITMGCGESCPIFPGTRYEDWDIADPNGQPMEKVREIRDDIRAHLIDLFARIDTDGATQASF</sequence>
<evidence type="ECO:0000313" key="4">
    <source>
        <dbReference type="Proteomes" id="UP001230145"/>
    </source>
</evidence>
<dbReference type="PANTHER" id="PTHR43428">
    <property type="entry name" value="ARSENATE REDUCTASE"/>
    <property type="match status" value="1"/>
</dbReference>
<evidence type="ECO:0000259" key="2">
    <source>
        <dbReference type="SMART" id="SM00226"/>
    </source>
</evidence>
<dbReference type="Pfam" id="PF01451">
    <property type="entry name" value="LMWPc"/>
    <property type="match status" value="1"/>
</dbReference>
<accession>A0ABT9PGR5</accession>
<name>A0ABT9PGR5_9ACTO</name>
<gene>
    <name evidence="3" type="ORF">J2S45_000591</name>
</gene>
<dbReference type="RefSeq" id="WP_307634490.1">
    <property type="nucleotide sequence ID" value="NZ_JAUSQL010000001.1"/>
</dbReference>
<keyword evidence="4" id="KW-1185">Reference proteome</keyword>
<dbReference type="PANTHER" id="PTHR43428:SF1">
    <property type="entry name" value="ARSENATE REDUCTASE"/>
    <property type="match status" value="1"/>
</dbReference>
<evidence type="ECO:0000313" key="3">
    <source>
        <dbReference type="EMBL" id="MDP9831912.1"/>
    </source>
</evidence>
<proteinExistence type="predicted"/>
<dbReference type="Gene3D" id="3.40.50.2300">
    <property type="match status" value="1"/>
</dbReference>
<reference evidence="3 4" key="1">
    <citation type="submission" date="2023-07" db="EMBL/GenBank/DDBJ databases">
        <title>Sequencing the genomes of 1000 actinobacteria strains.</title>
        <authorList>
            <person name="Klenk H.-P."/>
        </authorList>
    </citation>
    <scope>NUCLEOTIDE SEQUENCE [LARGE SCALE GENOMIC DNA]</scope>
    <source>
        <strain evidence="3 4">DSM 19515</strain>
    </source>
</reference>
<dbReference type="SUPFAM" id="SSF52788">
    <property type="entry name" value="Phosphotyrosine protein phosphatases I"/>
    <property type="match status" value="1"/>
</dbReference>
<evidence type="ECO:0000256" key="1">
    <source>
        <dbReference type="ARBA" id="ARBA00022849"/>
    </source>
</evidence>
<dbReference type="EMBL" id="JAUSQL010000001">
    <property type="protein sequence ID" value="MDP9831912.1"/>
    <property type="molecule type" value="Genomic_DNA"/>
</dbReference>
<comment type="caution">
    <text evidence="3">The sequence shown here is derived from an EMBL/GenBank/DDBJ whole genome shotgun (WGS) entry which is preliminary data.</text>
</comment>
<protein>
    <submittedName>
        <fullName evidence="3">Protein-tyrosine-phosphatase</fullName>
    </submittedName>
</protein>